<dbReference type="PANTHER" id="PTHR28573">
    <property type="entry name" value="SPINDLE AND KINETOCHORE-ASSOCIATED PROTEIN 1"/>
    <property type="match status" value="1"/>
</dbReference>
<dbReference type="GO" id="GO:0000940">
    <property type="term" value="C:outer kinetochore"/>
    <property type="evidence" value="ECO:0007669"/>
    <property type="project" value="TreeGrafter"/>
</dbReference>
<dbReference type="InterPro" id="IPR042031">
    <property type="entry name" value="SKA1_MBD_sf"/>
</dbReference>
<evidence type="ECO:0000256" key="5">
    <source>
        <dbReference type="SAM" id="MobiDB-lite"/>
    </source>
</evidence>
<dbReference type="GO" id="GO:0008017">
    <property type="term" value="F:microtubule binding"/>
    <property type="evidence" value="ECO:0007669"/>
    <property type="project" value="InterPro"/>
</dbReference>
<dbReference type="FunFam" id="1.10.10.1890:FF:000002">
    <property type="entry name" value="Spindle and kinetochore-associated protein 1"/>
    <property type="match status" value="1"/>
</dbReference>
<dbReference type="Gene3D" id="6.10.250.1370">
    <property type="match status" value="1"/>
</dbReference>
<feature type="region of interest" description="Disordered" evidence="5">
    <location>
        <begin position="88"/>
        <end position="124"/>
    </location>
</feature>
<dbReference type="GO" id="GO:0007059">
    <property type="term" value="P:chromosome segregation"/>
    <property type="evidence" value="ECO:0007669"/>
    <property type="project" value="InterPro"/>
</dbReference>
<feature type="compositionally biased region" description="Polar residues" evidence="5">
    <location>
        <begin position="101"/>
        <end position="111"/>
    </location>
</feature>
<dbReference type="GO" id="GO:0072686">
    <property type="term" value="C:mitotic spindle"/>
    <property type="evidence" value="ECO:0007669"/>
    <property type="project" value="TreeGrafter"/>
</dbReference>
<evidence type="ECO:0000313" key="6">
    <source>
        <dbReference type="EMBL" id="KAK1174621.1"/>
    </source>
</evidence>
<evidence type="ECO:0000256" key="4">
    <source>
        <dbReference type="ARBA" id="ARBA00047202"/>
    </source>
</evidence>
<evidence type="ECO:0000256" key="2">
    <source>
        <dbReference type="ARBA" id="ARBA00023054"/>
    </source>
</evidence>
<evidence type="ECO:0000256" key="3">
    <source>
        <dbReference type="ARBA" id="ARBA00047182"/>
    </source>
</evidence>
<dbReference type="GO" id="GO:0051301">
    <property type="term" value="P:cell division"/>
    <property type="evidence" value="ECO:0007669"/>
    <property type="project" value="InterPro"/>
</dbReference>
<gene>
    <name evidence="6" type="primary">ska1</name>
    <name evidence="6" type="ORF">AOXY_G2149</name>
</gene>
<keyword evidence="2" id="KW-0175">Coiled coil</keyword>
<dbReference type="Gene3D" id="1.10.10.1890">
    <property type="entry name" value="Ska1 microtubule binding domain-like"/>
    <property type="match status" value="1"/>
</dbReference>
<dbReference type="InterPro" id="IPR009829">
    <property type="entry name" value="SKA1"/>
</dbReference>
<dbReference type="GO" id="GO:0031110">
    <property type="term" value="P:regulation of microtubule polymerization or depolymerization"/>
    <property type="evidence" value="ECO:0007669"/>
    <property type="project" value="TreeGrafter"/>
</dbReference>
<reference evidence="6" key="1">
    <citation type="submission" date="2022-02" db="EMBL/GenBank/DDBJ databases">
        <title>Atlantic sturgeon de novo genome assembly.</title>
        <authorList>
            <person name="Stock M."/>
            <person name="Klopp C."/>
            <person name="Guiguen Y."/>
            <person name="Cabau C."/>
            <person name="Parinello H."/>
            <person name="Santidrian Yebra-Pimentel E."/>
            <person name="Kuhl H."/>
            <person name="Dirks R.P."/>
            <person name="Guessner J."/>
            <person name="Wuertz S."/>
            <person name="Du K."/>
            <person name="Schartl M."/>
        </authorList>
    </citation>
    <scope>NUCLEOTIDE SEQUENCE</scope>
    <source>
        <strain evidence="6">STURGEONOMICS-FGT-2020</strain>
        <tissue evidence="6">Whole blood</tissue>
    </source>
</reference>
<dbReference type="EMBL" id="JAGXEW010000002">
    <property type="protein sequence ID" value="KAK1174621.1"/>
    <property type="molecule type" value="Genomic_DNA"/>
</dbReference>
<dbReference type="Pfam" id="PF07160">
    <property type="entry name" value="SKA1"/>
    <property type="match status" value="1"/>
</dbReference>
<evidence type="ECO:0000256" key="1">
    <source>
        <dbReference type="ARBA" id="ARBA00006836"/>
    </source>
</evidence>
<organism evidence="6 7">
    <name type="scientific">Acipenser oxyrinchus oxyrinchus</name>
    <dbReference type="NCBI Taxonomy" id="40147"/>
    <lineage>
        <taxon>Eukaryota</taxon>
        <taxon>Metazoa</taxon>
        <taxon>Chordata</taxon>
        <taxon>Craniata</taxon>
        <taxon>Vertebrata</taxon>
        <taxon>Euteleostomi</taxon>
        <taxon>Actinopterygii</taxon>
        <taxon>Chondrostei</taxon>
        <taxon>Acipenseriformes</taxon>
        <taxon>Acipenseridae</taxon>
        <taxon>Acipenser</taxon>
    </lineage>
</organism>
<comment type="caution">
    <text evidence="6">The sequence shown here is derived from an EMBL/GenBank/DDBJ whole genome shotgun (WGS) entry which is preliminary data.</text>
</comment>
<dbReference type="AlphaFoldDB" id="A0AAD8GID1"/>
<dbReference type="PANTHER" id="PTHR28573:SF1">
    <property type="entry name" value="SPINDLE AND KINETOCHORE-ASSOCIATED PROTEIN 1"/>
    <property type="match status" value="1"/>
</dbReference>
<name>A0AAD8GID1_ACIOX</name>
<evidence type="ECO:0000313" key="7">
    <source>
        <dbReference type="Proteomes" id="UP001230051"/>
    </source>
</evidence>
<accession>A0AAD8GID1</accession>
<feature type="compositionally biased region" description="Basic and acidic residues" evidence="5">
    <location>
        <begin position="115"/>
        <end position="124"/>
    </location>
</feature>
<dbReference type="GO" id="GO:0000278">
    <property type="term" value="P:mitotic cell cycle"/>
    <property type="evidence" value="ECO:0007669"/>
    <property type="project" value="TreeGrafter"/>
</dbReference>
<protein>
    <recommendedName>
        <fullName evidence="3">SKA complex subunit 1</fullName>
    </recommendedName>
    <alternativeName>
        <fullName evidence="4">Spindle and kinetochore-associated protein 1</fullName>
    </alternativeName>
</protein>
<keyword evidence="7" id="KW-1185">Reference proteome</keyword>
<comment type="similarity">
    <text evidence="1">Belongs to the SKA1 family.</text>
</comment>
<dbReference type="Proteomes" id="UP001230051">
    <property type="component" value="Unassembled WGS sequence"/>
</dbReference>
<proteinExistence type="inferred from homology"/>
<sequence>MDSSELEDLTQHINDKIYGVMKILHLRTLAKDPDKRNMLKKISQDLLSINNLLNQFEAQVNQQKEILKSLKELEKLFEEDVKQAKHLKENIPPHMPRKGPAQSSAAVLKTSQESESNKELELSKKPSKHKDCIREMLFITTAEFENIPAYMKGRFTYDQINNVIQDINKAVVCKYKILKQSLKSMNNATRKLYQRFKDEECKETKGQYFIVDADIKEFTQMKVEKKFHVMLNMLRHCQRLREVRGGGIIRYMLQ</sequence>
<dbReference type="GO" id="GO:0005876">
    <property type="term" value="C:spindle microtubule"/>
    <property type="evidence" value="ECO:0007669"/>
    <property type="project" value="TreeGrafter"/>
</dbReference>